<evidence type="ECO:0000259" key="7">
    <source>
        <dbReference type="PROSITE" id="PS50045"/>
    </source>
</evidence>
<dbReference type="GO" id="GO:0005524">
    <property type="term" value="F:ATP binding"/>
    <property type="evidence" value="ECO:0007669"/>
    <property type="project" value="UniProtKB-KW"/>
</dbReference>
<dbReference type="GO" id="GO:0006355">
    <property type="term" value="P:regulation of DNA-templated transcription"/>
    <property type="evidence" value="ECO:0007669"/>
    <property type="project" value="InterPro"/>
</dbReference>
<feature type="domain" description="Sigma-54 factor interaction" evidence="7">
    <location>
        <begin position="271"/>
        <end position="500"/>
    </location>
</feature>
<dbReference type="Gene3D" id="3.40.50.300">
    <property type="entry name" value="P-loop containing nucleotide triphosphate hydrolases"/>
    <property type="match status" value="1"/>
</dbReference>
<feature type="domain" description="PAS" evidence="8">
    <location>
        <begin position="129"/>
        <end position="174"/>
    </location>
</feature>
<proteinExistence type="predicted"/>
<dbReference type="SUPFAM" id="SSF46689">
    <property type="entry name" value="Homeodomain-like"/>
    <property type="match status" value="1"/>
</dbReference>
<feature type="domain" description="PAC" evidence="9">
    <location>
        <begin position="196"/>
        <end position="248"/>
    </location>
</feature>
<dbReference type="CDD" id="cd00130">
    <property type="entry name" value="PAS"/>
    <property type="match status" value="1"/>
</dbReference>
<dbReference type="SUPFAM" id="SSF55785">
    <property type="entry name" value="PYP-like sensor domain (PAS domain)"/>
    <property type="match status" value="1"/>
</dbReference>
<dbReference type="InterPro" id="IPR000014">
    <property type="entry name" value="PAS"/>
</dbReference>
<dbReference type="Gene3D" id="1.10.10.60">
    <property type="entry name" value="Homeodomain-like"/>
    <property type="match status" value="1"/>
</dbReference>
<feature type="region of interest" description="Disordered" evidence="6">
    <location>
        <begin position="583"/>
        <end position="604"/>
    </location>
</feature>
<dbReference type="InterPro" id="IPR035965">
    <property type="entry name" value="PAS-like_dom_sf"/>
</dbReference>
<accession>A0A6L5XIT9</accession>
<dbReference type="GO" id="GO:0003677">
    <property type="term" value="F:DNA binding"/>
    <property type="evidence" value="ECO:0007669"/>
    <property type="project" value="UniProtKB-KW"/>
</dbReference>
<dbReference type="SMART" id="SM00091">
    <property type="entry name" value="PAS"/>
    <property type="match status" value="1"/>
</dbReference>
<dbReference type="Pfam" id="PF25601">
    <property type="entry name" value="AAA_lid_14"/>
    <property type="match status" value="1"/>
</dbReference>
<dbReference type="PROSITE" id="PS50045">
    <property type="entry name" value="SIGMA54_INTERACT_4"/>
    <property type="match status" value="1"/>
</dbReference>
<dbReference type="AlphaFoldDB" id="A0A6L5XIT9"/>
<dbReference type="PROSITE" id="PS00676">
    <property type="entry name" value="SIGMA54_INTERACT_2"/>
    <property type="match status" value="1"/>
</dbReference>
<evidence type="ECO:0000256" key="6">
    <source>
        <dbReference type="SAM" id="MobiDB-lite"/>
    </source>
</evidence>
<keyword evidence="2" id="KW-0058">Aromatic hydrocarbons catabolism</keyword>
<comment type="caution">
    <text evidence="10">The sequence shown here is derived from an EMBL/GenBank/DDBJ whole genome shotgun (WGS) entry which is preliminary data.</text>
</comment>
<dbReference type="NCBIfam" id="TIGR00229">
    <property type="entry name" value="sensory_box"/>
    <property type="match status" value="1"/>
</dbReference>
<dbReference type="InterPro" id="IPR058031">
    <property type="entry name" value="AAA_lid_NorR"/>
</dbReference>
<dbReference type="InterPro" id="IPR000700">
    <property type="entry name" value="PAS-assoc_C"/>
</dbReference>
<evidence type="ECO:0000259" key="8">
    <source>
        <dbReference type="PROSITE" id="PS50112"/>
    </source>
</evidence>
<dbReference type="InterPro" id="IPR003593">
    <property type="entry name" value="AAA+_ATPase"/>
</dbReference>
<dbReference type="InterPro" id="IPR013767">
    <property type="entry name" value="PAS_fold"/>
</dbReference>
<feature type="coiled-coil region" evidence="5">
    <location>
        <begin position="239"/>
        <end position="266"/>
    </location>
</feature>
<dbReference type="InterPro" id="IPR025943">
    <property type="entry name" value="Sigma_54_int_dom_ATP-bd_2"/>
</dbReference>
<name>A0A6L5XIT9_9BACT</name>
<dbReference type="PANTHER" id="PTHR32071">
    <property type="entry name" value="TRANSCRIPTIONAL REGULATORY PROTEIN"/>
    <property type="match status" value="1"/>
</dbReference>
<dbReference type="Gene3D" id="3.30.450.20">
    <property type="entry name" value="PAS domain"/>
    <property type="match status" value="1"/>
</dbReference>
<evidence type="ECO:0000313" key="10">
    <source>
        <dbReference type="EMBL" id="MSS26961.1"/>
    </source>
</evidence>
<dbReference type="InterPro" id="IPR030828">
    <property type="entry name" value="HTH_TyrR"/>
</dbReference>
<dbReference type="PROSITE" id="PS50113">
    <property type="entry name" value="PAC"/>
    <property type="match status" value="1"/>
</dbReference>
<evidence type="ECO:0000256" key="1">
    <source>
        <dbReference type="ARBA" id="ARBA00022741"/>
    </source>
</evidence>
<dbReference type="PROSITE" id="PS50112">
    <property type="entry name" value="PAS"/>
    <property type="match status" value="1"/>
</dbReference>
<organism evidence="10 11">
    <name type="scientific">Desulfovibrio porci</name>
    <dbReference type="NCBI Taxonomy" id="2605782"/>
    <lineage>
        <taxon>Bacteria</taxon>
        <taxon>Pseudomonadati</taxon>
        <taxon>Thermodesulfobacteriota</taxon>
        <taxon>Desulfovibrionia</taxon>
        <taxon>Desulfovibrionales</taxon>
        <taxon>Desulfovibrionaceae</taxon>
        <taxon>Desulfovibrio</taxon>
    </lineage>
</organism>
<keyword evidence="5" id="KW-0175">Coiled coil</keyword>
<dbReference type="EMBL" id="VUMH01000002">
    <property type="protein sequence ID" value="MSS26961.1"/>
    <property type="molecule type" value="Genomic_DNA"/>
</dbReference>
<evidence type="ECO:0000256" key="4">
    <source>
        <dbReference type="ARBA" id="ARBA00029500"/>
    </source>
</evidence>
<dbReference type="Gene3D" id="1.10.8.60">
    <property type="match status" value="1"/>
</dbReference>
<dbReference type="SMART" id="SM00382">
    <property type="entry name" value="AAA"/>
    <property type="match status" value="1"/>
</dbReference>
<evidence type="ECO:0000256" key="2">
    <source>
        <dbReference type="ARBA" id="ARBA00022797"/>
    </source>
</evidence>
<keyword evidence="11" id="KW-1185">Reference proteome</keyword>
<dbReference type="InterPro" id="IPR009057">
    <property type="entry name" value="Homeodomain-like_sf"/>
</dbReference>
<reference evidence="10 11" key="1">
    <citation type="submission" date="2019-09" db="EMBL/GenBank/DDBJ databases">
        <title>In-depth cultivation of the pig gut microbiome towards novel bacterial diversity and tailored functional studies.</title>
        <authorList>
            <person name="Wylensek D."/>
            <person name="Hitch T.C.A."/>
            <person name="Clavel T."/>
        </authorList>
    </citation>
    <scope>NUCLEOTIDE SEQUENCE [LARGE SCALE GENOMIC DNA]</scope>
    <source>
        <strain evidence="10 11">PG-178-WT-4</strain>
    </source>
</reference>
<dbReference type="SUPFAM" id="SSF52540">
    <property type="entry name" value="P-loop containing nucleoside triphosphate hydrolases"/>
    <property type="match status" value="1"/>
</dbReference>
<dbReference type="Pfam" id="PF00158">
    <property type="entry name" value="Sigma54_activat"/>
    <property type="match status" value="1"/>
</dbReference>
<evidence type="ECO:0000313" key="11">
    <source>
        <dbReference type="Proteomes" id="UP000477488"/>
    </source>
</evidence>
<dbReference type="CDD" id="cd00009">
    <property type="entry name" value="AAA"/>
    <property type="match status" value="1"/>
</dbReference>
<evidence type="ECO:0000256" key="3">
    <source>
        <dbReference type="ARBA" id="ARBA00022840"/>
    </source>
</evidence>
<gene>
    <name evidence="10" type="ORF">FYJ44_02650</name>
</gene>
<sequence length="604" mass="66336">MIDSSAYGAALAERLARMPGGVCGSENWLLLHANDALRDILEMRRGASLPSAALSHWLGQGVLEGFHEAETDSVAGAPGARGRMIFRHPRGASYLFYWWGDVSKDHGPVRCFTVYEIPLDELDQTARLSWRELDSVLEFIHDGIWVIDAEGVTRRVNRAMERIAGIKAEEVVGRHVTEPLREGRFKTCVTLRALKARHTVTLFDDYSNGKRCLNTSTPVFDENGKVWRVIAAIRDVTELETLQKRLSNLEVEAMAYKLRAQGLESEANSGLMGQSLLLHRVRQDIVKAAHSDAVTLILGETGTGKSMAAKIIHDMSARAEKPFVVVNCGAMPPALMESELFGYEGGAFTGASKGGKPGMLELASGGTLLLDEIGELSLPMQVKLLHVLDGQPFYRVGGTRAIAVDTRVIAATNKPLDKMVASGQFREDLFYRLRVLNVDMPPLRERKDDILLLAWHFLRKISEGTGTEKHLDPRTEQLFLAYNWPGNVRELQSVIQSLVTLTEADNIVPDDLPSYMRESAGAPRVSRTEQSLTRAVEALEKSMLETALAEAGSTYKAARRLGISQSSVVRKAKKYGIHAEGETRDARAGVKSAPAGDAPALDIT</sequence>
<keyword evidence="3" id="KW-0067">ATP-binding</keyword>
<evidence type="ECO:0000256" key="5">
    <source>
        <dbReference type="SAM" id="Coils"/>
    </source>
</evidence>
<keyword evidence="1" id="KW-0547">Nucleotide-binding</keyword>
<dbReference type="Pfam" id="PF00989">
    <property type="entry name" value="PAS"/>
    <property type="match status" value="1"/>
</dbReference>
<dbReference type="FunFam" id="3.40.50.300:FF:000006">
    <property type="entry name" value="DNA-binding transcriptional regulator NtrC"/>
    <property type="match status" value="1"/>
</dbReference>
<evidence type="ECO:0000259" key="9">
    <source>
        <dbReference type="PROSITE" id="PS50113"/>
    </source>
</evidence>
<dbReference type="InterPro" id="IPR027417">
    <property type="entry name" value="P-loop_NTPase"/>
</dbReference>
<dbReference type="Pfam" id="PF18024">
    <property type="entry name" value="HTH_50"/>
    <property type="match status" value="1"/>
</dbReference>
<protein>
    <recommendedName>
        <fullName evidence="4">HTH-type transcriptional regulatory protein TyrR</fullName>
    </recommendedName>
</protein>
<dbReference type="InterPro" id="IPR002078">
    <property type="entry name" value="Sigma_54_int"/>
</dbReference>
<dbReference type="RefSeq" id="WP_154508897.1">
    <property type="nucleotide sequence ID" value="NZ_JAXELC010000032.1"/>
</dbReference>
<dbReference type="Proteomes" id="UP000477488">
    <property type="component" value="Unassembled WGS sequence"/>
</dbReference>